<dbReference type="CDD" id="cd16295">
    <property type="entry name" value="TTHA0252-CPSF-like_MBL-fold"/>
    <property type="match status" value="1"/>
</dbReference>
<dbReference type="Pfam" id="PF00753">
    <property type="entry name" value="Lactamase_B"/>
    <property type="match status" value="1"/>
</dbReference>
<gene>
    <name evidence="2" type="ORF">METZ01_LOCUS122045</name>
</gene>
<evidence type="ECO:0000313" key="2">
    <source>
        <dbReference type="EMBL" id="SVA69191.1"/>
    </source>
</evidence>
<sequence>MNKKITFIVALLTLSTNLLYAQLRQANVQLLGAGKRVSGSAYYFNTDQKDFLVDCGLFYPETKHIKYEKDIVNTSRLNTKLPISPQKISAIIITHAHLDHIGKIPLLVNNGYNGKIYSTDLTKKLALIMFEMMLKSTSLGSETFTKSKNSNKVHTQSSCEWKNRIKRPKKVTFERNELQDSGLQICKVCLDIELQDIARLFKTIKYNRTFDISRDISVEFFDAKHIPGSASILVKLNLISGKKLIYITGDVGSGLDNILKGKPKVPKTVDYVFIESTYGGKSRVLPSDPFNEFFSDLNKSLRNNHVVWVPSFVLDRTQKVLNVIKKGQQEKKLPKKINIKVVSTTAKKVNKVYDQYFEYRPNSVDESLSMSPAKLSPAISGPIVLLTPSYIDQLDFFHPIVEKIVRSNNSDLMLVGYQDPRS</sequence>
<dbReference type="GO" id="GO:0004521">
    <property type="term" value="F:RNA endonuclease activity"/>
    <property type="evidence" value="ECO:0007669"/>
    <property type="project" value="TreeGrafter"/>
</dbReference>
<feature type="non-terminal residue" evidence="2">
    <location>
        <position position="422"/>
    </location>
</feature>
<dbReference type="Gene3D" id="3.60.15.10">
    <property type="entry name" value="Ribonuclease Z/Hydroxyacylglutathione hydrolase-like"/>
    <property type="match status" value="1"/>
</dbReference>
<organism evidence="2">
    <name type="scientific">marine metagenome</name>
    <dbReference type="NCBI Taxonomy" id="408172"/>
    <lineage>
        <taxon>unclassified sequences</taxon>
        <taxon>metagenomes</taxon>
        <taxon>ecological metagenomes</taxon>
    </lineage>
</organism>
<dbReference type="SMART" id="SM00849">
    <property type="entry name" value="Lactamase_B"/>
    <property type="match status" value="1"/>
</dbReference>
<proteinExistence type="predicted"/>
<dbReference type="EMBL" id="UINC01016657">
    <property type="protein sequence ID" value="SVA69191.1"/>
    <property type="molecule type" value="Genomic_DNA"/>
</dbReference>
<dbReference type="PANTHER" id="PTHR11203">
    <property type="entry name" value="CLEAVAGE AND POLYADENYLATION SPECIFICITY FACTOR FAMILY MEMBER"/>
    <property type="match status" value="1"/>
</dbReference>
<feature type="domain" description="Metallo-beta-lactamase" evidence="1">
    <location>
        <begin position="38"/>
        <end position="275"/>
    </location>
</feature>
<dbReference type="InterPro" id="IPR001279">
    <property type="entry name" value="Metallo-B-lactamas"/>
</dbReference>
<dbReference type="InterPro" id="IPR036866">
    <property type="entry name" value="RibonucZ/Hydroxyglut_hydro"/>
</dbReference>
<dbReference type="AlphaFoldDB" id="A0A381XXP1"/>
<dbReference type="PANTHER" id="PTHR11203:SF37">
    <property type="entry name" value="INTEGRATOR COMPLEX SUBUNIT 11"/>
    <property type="match status" value="1"/>
</dbReference>
<accession>A0A381XXP1</accession>
<protein>
    <recommendedName>
        <fullName evidence="1">Metallo-beta-lactamase domain-containing protein</fullName>
    </recommendedName>
</protein>
<evidence type="ECO:0000259" key="1">
    <source>
        <dbReference type="SMART" id="SM00849"/>
    </source>
</evidence>
<dbReference type="SUPFAM" id="SSF56281">
    <property type="entry name" value="Metallo-hydrolase/oxidoreductase"/>
    <property type="match status" value="1"/>
</dbReference>
<name>A0A381XXP1_9ZZZZ</name>
<dbReference type="InterPro" id="IPR050698">
    <property type="entry name" value="MBL"/>
</dbReference>
<reference evidence="2" key="1">
    <citation type="submission" date="2018-05" db="EMBL/GenBank/DDBJ databases">
        <authorList>
            <person name="Lanie J.A."/>
            <person name="Ng W.-L."/>
            <person name="Kazmierczak K.M."/>
            <person name="Andrzejewski T.M."/>
            <person name="Davidsen T.M."/>
            <person name="Wayne K.J."/>
            <person name="Tettelin H."/>
            <person name="Glass J.I."/>
            <person name="Rusch D."/>
            <person name="Podicherti R."/>
            <person name="Tsui H.-C.T."/>
            <person name="Winkler M.E."/>
        </authorList>
    </citation>
    <scope>NUCLEOTIDE SEQUENCE</scope>
</reference>
<dbReference type="Gene3D" id="3.40.50.10890">
    <property type="match status" value="1"/>
</dbReference>